<organism evidence="1 2">
    <name type="scientific">Lysinibacillus capsici</name>
    <dbReference type="NCBI Taxonomy" id="2115968"/>
    <lineage>
        <taxon>Bacteria</taxon>
        <taxon>Bacillati</taxon>
        <taxon>Bacillota</taxon>
        <taxon>Bacilli</taxon>
        <taxon>Bacillales</taxon>
        <taxon>Bacillaceae</taxon>
        <taxon>Lysinibacillus</taxon>
    </lineage>
</organism>
<dbReference type="RefSeq" id="WP_112118864.1">
    <property type="nucleotide sequence ID" value="NZ_UAQE01000006.1"/>
</dbReference>
<name>A0A2X1A623_9BACI</name>
<protein>
    <submittedName>
        <fullName evidence="1">Uncharacterized protein</fullName>
    </submittedName>
</protein>
<dbReference type="Pfam" id="PF14460">
    <property type="entry name" value="Prok-E2_D"/>
    <property type="match status" value="1"/>
</dbReference>
<reference evidence="1 2" key="1">
    <citation type="submission" date="2018-06" db="EMBL/GenBank/DDBJ databases">
        <authorList>
            <consortium name="Pathogen Informatics"/>
            <person name="Doyle S."/>
        </authorList>
    </citation>
    <scope>NUCLEOTIDE SEQUENCE [LARGE SCALE GENOMIC DNA]</scope>
    <source>
        <strain evidence="1 2">NCTC7582</strain>
    </source>
</reference>
<gene>
    <name evidence="1" type="ORF">NCTC7582_05152</name>
</gene>
<dbReference type="AlphaFoldDB" id="A0A2X1A623"/>
<dbReference type="EMBL" id="UAQE01000006">
    <property type="protein sequence ID" value="SPU40608.1"/>
    <property type="molecule type" value="Genomic_DNA"/>
</dbReference>
<dbReference type="Proteomes" id="UP000251431">
    <property type="component" value="Unassembled WGS sequence"/>
</dbReference>
<accession>A0A2X1A623</accession>
<sequence length="252" mass="28599">MNLIFEISPNFKNKTTPIAYYKQLDNGAKTARKYITIADLVTALSQPVDIVRGEEGISSNFDNETRIPILPPNTIGYSSSKGTLMKERVTIVIPKGVYPIQYISKNIITTHLIGFPKLIMQNVVVSIPNTKQRRIVETYLFAIKDDRKPIDEQTELYSFPFPNVDKTTGGVCWGANADISIEQLSNLDIVFTKFISAPFNEDYGCYLKSGIQNFKSYLEIEEEDLPFNDDYLLPTNKKVGHLYGVNYLNEIY</sequence>
<dbReference type="InterPro" id="IPR032787">
    <property type="entry name" value="Prok-E2_D"/>
</dbReference>
<evidence type="ECO:0000313" key="2">
    <source>
        <dbReference type="Proteomes" id="UP000251431"/>
    </source>
</evidence>
<evidence type="ECO:0000313" key="1">
    <source>
        <dbReference type="EMBL" id="SPU40608.1"/>
    </source>
</evidence>
<proteinExistence type="predicted"/>